<organism evidence="7 8">
    <name type="scientific">Solirubrobacter deserti</name>
    <dbReference type="NCBI Taxonomy" id="2282478"/>
    <lineage>
        <taxon>Bacteria</taxon>
        <taxon>Bacillati</taxon>
        <taxon>Actinomycetota</taxon>
        <taxon>Thermoleophilia</taxon>
        <taxon>Solirubrobacterales</taxon>
        <taxon>Solirubrobacteraceae</taxon>
        <taxon>Solirubrobacter</taxon>
    </lineage>
</organism>
<feature type="transmembrane region" description="Helical" evidence="5">
    <location>
        <begin position="368"/>
        <end position="390"/>
    </location>
</feature>
<evidence type="ECO:0000256" key="4">
    <source>
        <dbReference type="ARBA" id="ARBA00023136"/>
    </source>
</evidence>
<evidence type="ECO:0000256" key="3">
    <source>
        <dbReference type="ARBA" id="ARBA00022989"/>
    </source>
</evidence>
<dbReference type="PROSITE" id="PS50850">
    <property type="entry name" value="MFS"/>
    <property type="match status" value="1"/>
</dbReference>
<reference evidence="7" key="1">
    <citation type="submission" date="2022-10" db="EMBL/GenBank/DDBJ databases">
        <title>The WGS of Solirubrobacter sp. CPCC 204708.</title>
        <authorList>
            <person name="Jiang Z."/>
        </authorList>
    </citation>
    <scope>NUCLEOTIDE SEQUENCE</scope>
    <source>
        <strain evidence="7">CPCC 204708</strain>
    </source>
</reference>
<dbReference type="PANTHER" id="PTHR23508:SF10">
    <property type="entry name" value="CARBOXYLIC ACID TRANSPORTER PROTEIN HOMOLOG"/>
    <property type="match status" value="1"/>
</dbReference>
<dbReference type="SUPFAM" id="SSF103473">
    <property type="entry name" value="MFS general substrate transporter"/>
    <property type="match status" value="1"/>
</dbReference>
<feature type="domain" description="Major facilitator superfamily (MFS) profile" evidence="6">
    <location>
        <begin position="25"/>
        <end position="462"/>
    </location>
</feature>
<dbReference type="InterPro" id="IPR005828">
    <property type="entry name" value="MFS_sugar_transport-like"/>
</dbReference>
<keyword evidence="4 5" id="KW-0472">Membrane</keyword>
<protein>
    <submittedName>
        <fullName evidence="7">MFS transporter</fullName>
    </submittedName>
</protein>
<dbReference type="Pfam" id="PF00083">
    <property type="entry name" value="Sugar_tr"/>
    <property type="match status" value="1"/>
</dbReference>
<feature type="transmembrane region" description="Helical" evidence="5">
    <location>
        <begin position="185"/>
        <end position="202"/>
    </location>
</feature>
<keyword evidence="3 5" id="KW-1133">Transmembrane helix</keyword>
<evidence type="ECO:0000256" key="5">
    <source>
        <dbReference type="SAM" id="Phobius"/>
    </source>
</evidence>
<feature type="transmembrane region" description="Helical" evidence="5">
    <location>
        <begin position="151"/>
        <end position="173"/>
    </location>
</feature>
<dbReference type="EMBL" id="JAPCID010000023">
    <property type="protein sequence ID" value="MDA0139273.1"/>
    <property type="molecule type" value="Genomic_DNA"/>
</dbReference>
<evidence type="ECO:0000259" key="6">
    <source>
        <dbReference type="PROSITE" id="PS50850"/>
    </source>
</evidence>
<feature type="transmembrane region" description="Helical" evidence="5">
    <location>
        <begin position="276"/>
        <end position="299"/>
    </location>
</feature>
<dbReference type="InterPro" id="IPR036259">
    <property type="entry name" value="MFS_trans_sf"/>
</dbReference>
<feature type="transmembrane region" description="Helical" evidence="5">
    <location>
        <begin position="345"/>
        <end position="362"/>
    </location>
</feature>
<gene>
    <name evidence="7" type="ORF">OJ962_17355</name>
</gene>
<feature type="transmembrane region" description="Helical" evidence="5">
    <location>
        <begin position="311"/>
        <end position="333"/>
    </location>
</feature>
<feature type="transmembrane region" description="Helical" evidence="5">
    <location>
        <begin position="436"/>
        <end position="457"/>
    </location>
</feature>
<evidence type="ECO:0000313" key="7">
    <source>
        <dbReference type="EMBL" id="MDA0139273.1"/>
    </source>
</evidence>
<keyword evidence="2 5" id="KW-0812">Transmembrane</keyword>
<feature type="transmembrane region" description="Helical" evidence="5">
    <location>
        <begin position="118"/>
        <end position="139"/>
    </location>
</feature>
<feature type="transmembrane region" description="Helical" evidence="5">
    <location>
        <begin position="67"/>
        <end position="84"/>
    </location>
</feature>
<name>A0ABT4RLE3_9ACTN</name>
<dbReference type="Proteomes" id="UP001147700">
    <property type="component" value="Unassembled WGS sequence"/>
</dbReference>
<feature type="transmembrane region" description="Helical" evidence="5">
    <location>
        <begin position="402"/>
        <end position="424"/>
    </location>
</feature>
<comment type="caution">
    <text evidence="7">The sequence shown here is derived from an EMBL/GenBank/DDBJ whole genome shotgun (WGS) entry which is preliminary data.</text>
</comment>
<sequence>MPETVKTRIPARMDRLPWSPWHWLVVLGLGTVWILDGLEVTIVGAIASRLSEQDALGISEYQVAVGGTFYIAGAAVGALGFGYLTDRLGRKKLFIASLGLYLLATVLTGFTWSAYSFWFFRFLTGLGIGGEYAAINSAIDELIPAKYRGRVGLIINGSYWLGAAFGAALSGLLLDKDLFGADLGWRLAFFLGAVLAIGIMLVRRHVPESPRWLMIHGRNDEAEQLVDGIEREIERKTWKSLEPVGADDELEIVQRRSTNFVEIARVLFRDYPRRSLLGFTLLATQAFVYNAVIFTFSLVLTGVFDVDSSVAGLYLIPFGIANFLGVLILGRLFDTVGRRPMISGTYFVAALGLAALAALLAGDALGTWGYIALLCGAFFFASAAASAGYLTVSETFPLEIRAMAIALFYAISTGIGGAVGPLLFGRLLGGDDPAGVAVGYWIAAGLMAFAAIIEIVFGVDAEQQSLEDVAEPLSAQEAG</sequence>
<evidence type="ECO:0000256" key="1">
    <source>
        <dbReference type="ARBA" id="ARBA00004651"/>
    </source>
</evidence>
<dbReference type="InterPro" id="IPR020846">
    <property type="entry name" value="MFS_dom"/>
</dbReference>
<dbReference type="PANTHER" id="PTHR23508">
    <property type="entry name" value="CARBOXYLIC ACID TRANSPORTER PROTEIN HOMOLOG"/>
    <property type="match status" value="1"/>
</dbReference>
<dbReference type="Gene3D" id="1.20.1250.20">
    <property type="entry name" value="MFS general substrate transporter like domains"/>
    <property type="match status" value="1"/>
</dbReference>
<accession>A0ABT4RLE3</accession>
<dbReference type="RefSeq" id="WP_202956611.1">
    <property type="nucleotide sequence ID" value="NZ_JAPCID010000023.1"/>
</dbReference>
<evidence type="ECO:0000313" key="8">
    <source>
        <dbReference type="Proteomes" id="UP001147700"/>
    </source>
</evidence>
<proteinExistence type="predicted"/>
<keyword evidence="8" id="KW-1185">Reference proteome</keyword>
<feature type="transmembrane region" description="Helical" evidence="5">
    <location>
        <begin position="21"/>
        <end position="47"/>
    </location>
</feature>
<feature type="transmembrane region" description="Helical" evidence="5">
    <location>
        <begin position="93"/>
        <end position="112"/>
    </location>
</feature>
<dbReference type="CDD" id="cd17316">
    <property type="entry name" value="MFS_SV2_like"/>
    <property type="match status" value="1"/>
</dbReference>
<comment type="subcellular location">
    <subcellularLocation>
        <location evidence="1">Cell membrane</location>
        <topology evidence="1">Multi-pass membrane protein</topology>
    </subcellularLocation>
</comment>
<evidence type="ECO:0000256" key="2">
    <source>
        <dbReference type="ARBA" id="ARBA00022692"/>
    </source>
</evidence>